<proteinExistence type="predicted"/>
<name>A0A1X6NQY2_PORUM</name>
<dbReference type="GO" id="GO:0015986">
    <property type="term" value="P:proton motive force-driven ATP synthesis"/>
    <property type="evidence" value="ECO:0007669"/>
    <property type="project" value="InterPro"/>
</dbReference>
<organism evidence="1 2">
    <name type="scientific">Porphyra umbilicalis</name>
    <name type="common">Purple laver</name>
    <name type="synonym">Red alga</name>
    <dbReference type="NCBI Taxonomy" id="2786"/>
    <lineage>
        <taxon>Eukaryota</taxon>
        <taxon>Rhodophyta</taxon>
        <taxon>Bangiophyceae</taxon>
        <taxon>Bangiales</taxon>
        <taxon>Bangiaceae</taxon>
        <taxon>Porphyra</taxon>
    </lineage>
</organism>
<evidence type="ECO:0000313" key="2">
    <source>
        <dbReference type="Proteomes" id="UP000218209"/>
    </source>
</evidence>
<dbReference type="Proteomes" id="UP000218209">
    <property type="component" value="Unassembled WGS sequence"/>
</dbReference>
<protein>
    <submittedName>
        <fullName evidence="1">Uncharacterized protein</fullName>
    </submittedName>
</protein>
<reference evidence="1 2" key="1">
    <citation type="submission" date="2017-03" db="EMBL/GenBank/DDBJ databases">
        <title>WGS assembly of Porphyra umbilicalis.</title>
        <authorList>
            <person name="Brawley S.H."/>
            <person name="Blouin N.A."/>
            <person name="Ficko-Blean E."/>
            <person name="Wheeler G.L."/>
            <person name="Lohr M."/>
            <person name="Goodson H.V."/>
            <person name="Jenkins J.W."/>
            <person name="Blaby-Haas C.E."/>
            <person name="Helliwell K.E."/>
            <person name="Chan C."/>
            <person name="Marriage T."/>
            <person name="Bhattacharya D."/>
            <person name="Klein A.S."/>
            <person name="Badis Y."/>
            <person name="Brodie J."/>
            <person name="Cao Y."/>
            <person name="Collen J."/>
            <person name="Dittami S.M."/>
            <person name="Gachon C.M."/>
            <person name="Green B.R."/>
            <person name="Karpowicz S."/>
            <person name="Kim J.W."/>
            <person name="Kudahl U."/>
            <person name="Lin S."/>
            <person name="Michel G."/>
            <person name="Mittag M."/>
            <person name="Olson B.J."/>
            <person name="Pangilinan J."/>
            <person name="Peng Y."/>
            <person name="Qiu H."/>
            <person name="Shu S."/>
            <person name="Singer J.T."/>
            <person name="Smith A.G."/>
            <person name="Sprecher B.N."/>
            <person name="Wagner V."/>
            <person name="Wang W."/>
            <person name="Wang Z.-Y."/>
            <person name="Yan J."/>
            <person name="Yarish C."/>
            <person name="Zoeuner-Riek S."/>
            <person name="Zhuang Y."/>
            <person name="Zou Y."/>
            <person name="Lindquist E.A."/>
            <person name="Grimwood J."/>
            <person name="Barry K."/>
            <person name="Rokhsar D.S."/>
            <person name="Schmutz J."/>
            <person name="Stiller J.W."/>
            <person name="Grossman A.R."/>
            <person name="Prochnik S.E."/>
        </authorList>
    </citation>
    <scope>NUCLEOTIDE SEQUENCE [LARGE SCALE GENOMIC DNA]</scope>
    <source>
        <strain evidence="1">4086291</strain>
    </source>
</reference>
<sequence>MTSAPVATAAKATVQAVAKSPASAPMGQLRSAFVAYHERYIATGSFQPFVHAMVGAFAIGYAFEYPHIKHEVSHQRAEAAKIE</sequence>
<dbReference type="Pfam" id="PF10791">
    <property type="entry name" value="F1F0-ATPsyn_F"/>
    <property type="match status" value="1"/>
</dbReference>
<keyword evidence="2" id="KW-1185">Reference proteome</keyword>
<dbReference type="InterPro" id="IPR019727">
    <property type="entry name" value="ATP_synth_F0_fsu_mt_fun"/>
</dbReference>
<evidence type="ECO:0000313" key="1">
    <source>
        <dbReference type="EMBL" id="OSX70985.1"/>
    </source>
</evidence>
<accession>A0A1X6NQY2</accession>
<dbReference type="AlphaFoldDB" id="A0A1X6NQY2"/>
<gene>
    <name evidence="1" type="ORF">BU14_0622s0013</name>
</gene>
<dbReference type="EMBL" id="KV919184">
    <property type="protein sequence ID" value="OSX70985.1"/>
    <property type="molecule type" value="Genomic_DNA"/>
</dbReference>